<dbReference type="Proteomes" id="UP000094936">
    <property type="component" value="Unassembled WGS sequence"/>
</dbReference>
<dbReference type="OrthoDB" id="9824643at2"/>
<reference evidence="1 2" key="1">
    <citation type="submission" date="2016-05" db="EMBL/GenBank/DDBJ databases">
        <title>Genomic Taxonomy of the Vibrionaceae.</title>
        <authorList>
            <person name="Gomez-Gil B."/>
            <person name="Enciso-Ibarra J."/>
        </authorList>
    </citation>
    <scope>NUCLEOTIDE SEQUENCE [LARGE SCALE GENOMIC DNA]</scope>
    <source>
        <strain evidence="1 2">CAIM 1920</strain>
    </source>
</reference>
<organism evidence="1 2">
    <name type="scientific">Veronia pacifica</name>
    <dbReference type="NCBI Taxonomy" id="1080227"/>
    <lineage>
        <taxon>Bacteria</taxon>
        <taxon>Pseudomonadati</taxon>
        <taxon>Pseudomonadota</taxon>
        <taxon>Gammaproteobacteria</taxon>
        <taxon>Vibrionales</taxon>
        <taxon>Vibrionaceae</taxon>
        <taxon>Veronia</taxon>
    </lineage>
</organism>
<protein>
    <submittedName>
        <fullName evidence="1">Uncharacterized protein</fullName>
    </submittedName>
</protein>
<evidence type="ECO:0000313" key="1">
    <source>
        <dbReference type="EMBL" id="ODA31000.1"/>
    </source>
</evidence>
<dbReference type="EMBL" id="LYBM01000042">
    <property type="protein sequence ID" value="ODA31000.1"/>
    <property type="molecule type" value="Genomic_DNA"/>
</dbReference>
<dbReference type="AlphaFoldDB" id="A0A1C3ECR3"/>
<accession>A0A1C3ECR3</accession>
<dbReference type="RefSeq" id="WP_068904817.1">
    <property type="nucleotide sequence ID" value="NZ_JBHUIF010000005.1"/>
</dbReference>
<name>A0A1C3ECR3_9GAMM</name>
<dbReference type="PROSITE" id="PS51257">
    <property type="entry name" value="PROKAR_LIPOPROTEIN"/>
    <property type="match status" value="1"/>
</dbReference>
<proteinExistence type="predicted"/>
<comment type="caution">
    <text evidence="1">The sequence shown here is derived from an EMBL/GenBank/DDBJ whole genome shotgun (WGS) entry which is preliminary data.</text>
</comment>
<keyword evidence="2" id="KW-1185">Reference proteome</keyword>
<evidence type="ECO:0000313" key="2">
    <source>
        <dbReference type="Proteomes" id="UP000094936"/>
    </source>
</evidence>
<sequence length="251" mass="26762">MKKYFAIGFLIASSGCGGGGGDGTAVENTPVPSSSTTAYGDDKLDIYVSFESMDGNKAKASSIPRAAADNTLLTLGEGDAIEVTVDGVNQELSRQENTEVASYSLDTVSDASEYELTFSRESNNTSYSVNFTQDALPVPVSLTHSFAGEVISIDVSQEAGHFYSIPWMALNCSSERESLTAAADSSLDENGSYQQSLKGAFDSTQSELLQRFDKCHVDITVSASKIENAGPYRDGPLKVSVSNIKEIRIDL</sequence>
<gene>
    <name evidence="1" type="ORF">A8L45_18360</name>
</gene>